<dbReference type="RefSeq" id="WP_140593135.1">
    <property type="nucleotide sequence ID" value="NZ_VFWZ01000003.1"/>
</dbReference>
<dbReference type="EC" id="3.4.21.89" evidence="3"/>
<comment type="similarity">
    <text evidence="1 3">Belongs to the peptidase S26 family.</text>
</comment>
<evidence type="ECO:0000256" key="1">
    <source>
        <dbReference type="ARBA" id="ARBA00009370"/>
    </source>
</evidence>
<dbReference type="OrthoDB" id="9802919at2"/>
<dbReference type="AlphaFoldDB" id="A0A504JBX3"/>
<dbReference type="InterPro" id="IPR019533">
    <property type="entry name" value="Peptidase_S26"/>
</dbReference>
<dbReference type="GO" id="GO:0006465">
    <property type="term" value="P:signal peptide processing"/>
    <property type="evidence" value="ECO:0007669"/>
    <property type="project" value="InterPro"/>
</dbReference>
<protein>
    <recommendedName>
        <fullName evidence="2 3">Signal peptidase I</fullName>
        <ecNumber evidence="3">3.4.21.89</ecNumber>
    </recommendedName>
</protein>
<feature type="domain" description="Peptidase S26" evidence="4">
    <location>
        <begin position="5"/>
        <end position="222"/>
    </location>
</feature>
<evidence type="ECO:0000256" key="3">
    <source>
        <dbReference type="RuleBase" id="RU362042"/>
    </source>
</evidence>
<name>A0A504JBX3_9FLAO</name>
<dbReference type="SUPFAM" id="SSF51306">
    <property type="entry name" value="LexA/Signal peptidase"/>
    <property type="match status" value="1"/>
</dbReference>
<evidence type="ECO:0000256" key="2">
    <source>
        <dbReference type="ARBA" id="ARBA00019232"/>
    </source>
</evidence>
<dbReference type="GO" id="GO:0004252">
    <property type="term" value="F:serine-type endopeptidase activity"/>
    <property type="evidence" value="ECO:0007669"/>
    <property type="project" value="InterPro"/>
</dbReference>
<dbReference type="GO" id="GO:0009003">
    <property type="term" value="F:signal peptidase activity"/>
    <property type="evidence" value="ECO:0007669"/>
    <property type="project" value="UniProtKB-EC"/>
</dbReference>
<dbReference type="EMBL" id="VFWZ01000003">
    <property type="protein sequence ID" value="TPN85985.1"/>
    <property type="molecule type" value="Genomic_DNA"/>
</dbReference>
<keyword evidence="3 5" id="KW-0378">Hydrolase</keyword>
<dbReference type="Pfam" id="PF10502">
    <property type="entry name" value="Peptidase_S26"/>
    <property type="match status" value="1"/>
</dbReference>
<comment type="caution">
    <text evidence="5">The sequence shown here is derived from an EMBL/GenBank/DDBJ whole genome shotgun (WGS) entry which is preliminary data.</text>
</comment>
<reference evidence="5 6" key="1">
    <citation type="submission" date="2019-06" db="EMBL/GenBank/DDBJ databases">
        <authorList>
            <person name="Meng X."/>
        </authorList>
    </citation>
    <scope>NUCLEOTIDE SEQUENCE [LARGE SCALE GENOMIC DNA]</scope>
    <source>
        <strain evidence="5 6">M625</strain>
    </source>
</reference>
<dbReference type="GO" id="GO:0016020">
    <property type="term" value="C:membrane"/>
    <property type="evidence" value="ECO:0007669"/>
    <property type="project" value="UniProtKB-SubCell"/>
</dbReference>
<keyword evidence="6" id="KW-1185">Reference proteome</keyword>
<dbReference type="InterPro" id="IPR000223">
    <property type="entry name" value="Pept_S26A_signal_pept_1"/>
</dbReference>
<dbReference type="Proteomes" id="UP000315540">
    <property type="component" value="Unassembled WGS sequence"/>
</dbReference>
<dbReference type="InterPro" id="IPR036286">
    <property type="entry name" value="LexA/Signal_pep-like_sf"/>
</dbReference>
<dbReference type="NCBIfam" id="TIGR02227">
    <property type="entry name" value="sigpep_I_bact"/>
    <property type="match status" value="1"/>
</dbReference>
<comment type="catalytic activity">
    <reaction evidence="3">
        <text>Cleavage of hydrophobic, N-terminal signal or leader sequences from secreted and periplasmic proteins.</text>
        <dbReference type="EC" id="3.4.21.89"/>
    </reaction>
</comment>
<accession>A0A504JBX3</accession>
<gene>
    <name evidence="5" type="primary">lepB</name>
    <name evidence="5" type="ORF">FHK87_11940</name>
</gene>
<dbReference type="PRINTS" id="PR00727">
    <property type="entry name" value="LEADERPTASE"/>
</dbReference>
<evidence type="ECO:0000313" key="5">
    <source>
        <dbReference type="EMBL" id="TPN85985.1"/>
    </source>
</evidence>
<dbReference type="CDD" id="cd06530">
    <property type="entry name" value="S26_SPase_I"/>
    <property type="match status" value="1"/>
</dbReference>
<dbReference type="PANTHER" id="PTHR43390:SF1">
    <property type="entry name" value="CHLOROPLAST PROCESSING PEPTIDASE"/>
    <property type="match status" value="1"/>
</dbReference>
<dbReference type="Gene3D" id="2.10.109.10">
    <property type="entry name" value="Umud Fragment, subunit A"/>
    <property type="match status" value="1"/>
</dbReference>
<organism evidence="5 6">
    <name type="scientific">Aquimarina algicola</name>
    <dbReference type="NCBI Taxonomy" id="2589995"/>
    <lineage>
        <taxon>Bacteria</taxon>
        <taxon>Pseudomonadati</taxon>
        <taxon>Bacteroidota</taxon>
        <taxon>Flavobacteriia</taxon>
        <taxon>Flavobacteriales</taxon>
        <taxon>Flavobacteriaceae</taxon>
        <taxon>Aquimarina</taxon>
    </lineage>
</organism>
<keyword evidence="3" id="KW-0645">Protease</keyword>
<evidence type="ECO:0000313" key="6">
    <source>
        <dbReference type="Proteomes" id="UP000315540"/>
    </source>
</evidence>
<comment type="subcellular location">
    <subcellularLocation>
        <location evidence="3">Membrane</location>
        <topology evidence="3">Single-pass type II membrane protein</topology>
    </subcellularLocation>
</comment>
<evidence type="ECO:0000259" key="4">
    <source>
        <dbReference type="Pfam" id="PF10502"/>
    </source>
</evidence>
<proteinExistence type="inferred from homology"/>
<sequence length="225" mass="26242">MKNKIKTVLIVIVISLRVCNVFGQTDMLKMYNIPTTANEPELKLHSKIFVSNLIDFNNGDFVCYEYKNEKFGKHLRVHRLLGKSGDLIEVKDGVLYLNKKNIDKSMALKHFYILDPDEFQKLLDKELIEEKDIAYRTKDKIFIFLINKIAQKHGLSSKIQIEPKNRTDKKIVKKYNKNWNRDNFGPLKIPEGKCFVIGDNRHNSEDSRYIGLINKLDIVGTVIRK</sequence>
<dbReference type="PANTHER" id="PTHR43390">
    <property type="entry name" value="SIGNAL PEPTIDASE I"/>
    <property type="match status" value="1"/>
</dbReference>